<feature type="compositionally biased region" description="Low complexity" evidence="1">
    <location>
        <begin position="91"/>
        <end position="101"/>
    </location>
</feature>
<proteinExistence type="predicted"/>
<keyword evidence="2" id="KW-1133">Transmembrane helix</keyword>
<keyword evidence="2" id="KW-0812">Transmembrane</keyword>
<gene>
    <name evidence="3" type="ORF">GCM10011529_16650</name>
</gene>
<evidence type="ECO:0008006" key="5">
    <source>
        <dbReference type="Google" id="ProtNLM"/>
    </source>
</evidence>
<evidence type="ECO:0000313" key="3">
    <source>
        <dbReference type="EMBL" id="GGE10945.1"/>
    </source>
</evidence>
<keyword evidence="2" id="KW-0472">Membrane</keyword>
<dbReference type="RefSeq" id="WP_188762486.1">
    <property type="nucleotide sequence ID" value="NZ_BMJM01000005.1"/>
</dbReference>
<evidence type="ECO:0000256" key="2">
    <source>
        <dbReference type="SAM" id="Phobius"/>
    </source>
</evidence>
<feature type="transmembrane region" description="Helical" evidence="2">
    <location>
        <begin position="38"/>
        <end position="61"/>
    </location>
</feature>
<sequence length="108" mass="11541">MTILRWILVTASLVAFLLLAVANWTPVPFRLPDGVIVSIHLPMLLAAAFAAGWLPTWLFHLGAKANWKRKLAKYERVGDFVAPPGLPPLSPSGLPSQAQPGIVPPAGA</sequence>
<keyword evidence="4" id="KW-1185">Reference proteome</keyword>
<reference evidence="3" key="1">
    <citation type="journal article" date="2014" name="Int. J. Syst. Evol. Microbiol.">
        <title>Complete genome sequence of Corynebacterium casei LMG S-19264T (=DSM 44701T), isolated from a smear-ripened cheese.</title>
        <authorList>
            <consortium name="US DOE Joint Genome Institute (JGI-PGF)"/>
            <person name="Walter F."/>
            <person name="Albersmeier A."/>
            <person name="Kalinowski J."/>
            <person name="Ruckert C."/>
        </authorList>
    </citation>
    <scope>NUCLEOTIDE SEQUENCE</scope>
    <source>
        <strain evidence="3">CGMCC 1.15519</strain>
    </source>
</reference>
<feature type="region of interest" description="Disordered" evidence="1">
    <location>
        <begin position="86"/>
        <end position="108"/>
    </location>
</feature>
<comment type="caution">
    <text evidence="3">The sequence shown here is derived from an EMBL/GenBank/DDBJ whole genome shotgun (WGS) entry which is preliminary data.</text>
</comment>
<dbReference type="Proteomes" id="UP000635071">
    <property type="component" value="Unassembled WGS sequence"/>
</dbReference>
<organism evidence="3 4">
    <name type="scientific">Sandarakinorhabdus glacialis</name>
    <dbReference type="NCBI Taxonomy" id="1614636"/>
    <lineage>
        <taxon>Bacteria</taxon>
        <taxon>Pseudomonadati</taxon>
        <taxon>Pseudomonadota</taxon>
        <taxon>Alphaproteobacteria</taxon>
        <taxon>Sphingomonadales</taxon>
        <taxon>Sphingosinicellaceae</taxon>
        <taxon>Sandarakinorhabdus</taxon>
    </lineage>
</organism>
<protein>
    <recommendedName>
        <fullName evidence="5">DUF1049 domain-containing protein</fullName>
    </recommendedName>
</protein>
<evidence type="ECO:0000313" key="4">
    <source>
        <dbReference type="Proteomes" id="UP000635071"/>
    </source>
</evidence>
<dbReference type="AlphaFoldDB" id="A0A917E8F3"/>
<evidence type="ECO:0000256" key="1">
    <source>
        <dbReference type="SAM" id="MobiDB-lite"/>
    </source>
</evidence>
<accession>A0A917E8F3</accession>
<name>A0A917E8F3_9SPHN</name>
<dbReference type="EMBL" id="BMJM01000005">
    <property type="protein sequence ID" value="GGE10945.1"/>
    <property type="molecule type" value="Genomic_DNA"/>
</dbReference>
<reference evidence="3" key="2">
    <citation type="submission" date="2020-09" db="EMBL/GenBank/DDBJ databases">
        <authorList>
            <person name="Sun Q."/>
            <person name="Zhou Y."/>
        </authorList>
    </citation>
    <scope>NUCLEOTIDE SEQUENCE</scope>
    <source>
        <strain evidence="3">CGMCC 1.15519</strain>
    </source>
</reference>